<gene>
    <name evidence="3" type="ORF">M2350_001039</name>
</gene>
<feature type="domain" description="HEPN" evidence="2">
    <location>
        <begin position="6"/>
        <end position="121"/>
    </location>
</feature>
<protein>
    <submittedName>
        <fullName evidence="3">Uncharacterized protein (UPF0332 family)</fullName>
    </submittedName>
</protein>
<name>A0ABT2ELT8_9BACT</name>
<keyword evidence="4" id="KW-1185">Reference proteome</keyword>
<dbReference type="EMBL" id="JANUCP010000002">
    <property type="protein sequence ID" value="MCS3918639.1"/>
    <property type="molecule type" value="Genomic_DNA"/>
</dbReference>
<organism evidence="3 4">
    <name type="scientific">Candidatus Fervidibacter sacchari</name>
    <dbReference type="NCBI Taxonomy" id="1448929"/>
    <lineage>
        <taxon>Bacteria</taxon>
        <taxon>Candidatus Fervidibacterota</taxon>
        <taxon>Candidatus Fervidibacter</taxon>
    </lineage>
</organism>
<dbReference type="InterPro" id="IPR007842">
    <property type="entry name" value="HEPN_dom"/>
</dbReference>
<dbReference type="Gene3D" id="1.20.120.330">
    <property type="entry name" value="Nucleotidyltransferases domain 2"/>
    <property type="match status" value="1"/>
</dbReference>
<proteinExistence type="predicted"/>
<keyword evidence="1" id="KW-0472">Membrane</keyword>
<keyword evidence="1" id="KW-0812">Transmembrane</keyword>
<dbReference type="RefSeq" id="WP_259094627.1">
    <property type="nucleotide sequence ID" value="NZ_CP130454.1"/>
</dbReference>
<dbReference type="Proteomes" id="UP001204798">
    <property type="component" value="Unassembled WGS sequence"/>
</dbReference>
<dbReference type="Pfam" id="PF05168">
    <property type="entry name" value="HEPN"/>
    <property type="match status" value="1"/>
</dbReference>
<evidence type="ECO:0000256" key="1">
    <source>
        <dbReference type="SAM" id="Phobius"/>
    </source>
</evidence>
<evidence type="ECO:0000313" key="4">
    <source>
        <dbReference type="Proteomes" id="UP001204798"/>
    </source>
</evidence>
<sequence>MVVAESVGKAKGFLNGARAALNVGEGDSCACLCYHAVFWAAIGILAFVGVRRVRWKHDELRQVFGLECIKKRRLCPPELGEWIKELYFLRSDAVYGTESMTEKKAERALRKATAFVQKVEEVCRL</sequence>
<evidence type="ECO:0000259" key="2">
    <source>
        <dbReference type="Pfam" id="PF05168"/>
    </source>
</evidence>
<comment type="caution">
    <text evidence="3">The sequence shown here is derived from an EMBL/GenBank/DDBJ whole genome shotgun (WGS) entry which is preliminary data.</text>
</comment>
<feature type="transmembrane region" description="Helical" evidence="1">
    <location>
        <begin position="32"/>
        <end position="50"/>
    </location>
</feature>
<evidence type="ECO:0000313" key="3">
    <source>
        <dbReference type="EMBL" id="MCS3918639.1"/>
    </source>
</evidence>
<reference evidence="3 4" key="1">
    <citation type="submission" date="2022-08" db="EMBL/GenBank/DDBJ databases">
        <title>Bacterial and archaeal communities from various locations to study Microbial Dark Matter (Phase II).</title>
        <authorList>
            <person name="Stepanauskas R."/>
        </authorList>
    </citation>
    <scope>NUCLEOTIDE SEQUENCE [LARGE SCALE GENOMIC DNA]</scope>
    <source>
        <strain evidence="3 4">PD1</strain>
    </source>
</reference>
<keyword evidence="1" id="KW-1133">Transmembrane helix</keyword>
<accession>A0ABT2ELT8</accession>